<feature type="compositionally biased region" description="Polar residues" evidence="2">
    <location>
        <begin position="248"/>
        <end position="259"/>
    </location>
</feature>
<reference evidence="5" key="1">
    <citation type="submission" date="2025-08" db="UniProtKB">
        <authorList>
            <consortium name="RefSeq"/>
        </authorList>
    </citation>
    <scope>IDENTIFICATION</scope>
    <source>
        <tissue evidence="5">Whole insect</tissue>
    </source>
</reference>
<dbReference type="SUPFAM" id="SSF54695">
    <property type="entry name" value="POZ domain"/>
    <property type="match status" value="1"/>
</dbReference>
<proteinExistence type="predicted"/>
<feature type="compositionally biased region" description="Basic and acidic residues" evidence="2">
    <location>
        <begin position="260"/>
        <end position="276"/>
    </location>
</feature>
<evidence type="ECO:0000259" key="4">
    <source>
        <dbReference type="PROSITE" id="PS50157"/>
    </source>
</evidence>
<feature type="region of interest" description="Disordered" evidence="2">
    <location>
        <begin position="186"/>
        <end position="365"/>
    </location>
</feature>
<evidence type="ECO:0000256" key="1">
    <source>
        <dbReference type="PROSITE-ProRule" id="PRU00042"/>
    </source>
</evidence>
<feature type="region of interest" description="Disordered" evidence="2">
    <location>
        <begin position="119"/>
        <end position="161"/>
    </location>
</feature>
<name>A0A6P7FUJ1_DIAVI</name>
<protein>
    <submittedName>
        <fullName evidence="5">Uncharacterized protein LOC114334155 isoform X1</fullName>
    </submittedName>
</protein>
<feature type="compositionally biased region" description="Polar residues" evidence="2">
    <location>
        <begin position="198"/>
        <end position="209"/>
    </location>
</feature>
<feature type="compositionally biased region" description="Basic residues" evidence="2">
    <location>
        <begin position="217"/>
        <end position="235"/>
    </location>
</feature>
<feature type="compositionally biased region" description="Polar residues" evidence="2">
    <location>
        <begin position="295"/>
        <end position="305"/>
    </location>
</feature>
<dbReference type="Pfam" id="PF00651">
    <property type="entry name" value="BTB"/>
    <property type="match status" value="1"/>
</dbReference>
<gene>
    <name evidence="5" type="primary">LOC114334155</name>
</gene>
<dbReference type="PROSITE" id="PS50157">
    <property type="entry name" value="ZINC_FINGER_C2H2_2"/>
    <property type="match status" value="1"/>
</dbReference>
<evidence type="ECO:0000259" key="3">
    <source>
        <dbReference type="PROSITE" id="PS50097"/>
    </source>
</evidence>
<dbReference type="PROSITE" id="PS50097">
    <property type="entry name" value="BTB"/>
    <property type="match status" value="1"/>
</dbReference>
<keyword evidence="1" id="KW-0863">Zinc-finger</keyword>
<dbReference type="InterPro" id="IPR000210">
    <property type="entry name" value="BTB/POZ_dom"/>
</dbReference>
<dbReference type="RefSeq" id="XP_028139991.1">
    <property type="nucleotide sequence ID" value="XM_028284190.1"/>
</dbReference>
<dbReference type="SMART" id="SM00225">
    <property type="entry name" value="BTB"/>
    <property type="match status" value="1"/>
</dbReference>
<evidence type="ECO:0000313" key="5">
    <source>
        <dbReference type="RefSeq" id="XP_028139991.1"/>
    </source>
</evidence>
<dbReference type="Gene3D" id="3.30.710.10">
    <property type="entry name" value="Potassium Channel Kv1.1, Chain A"/>
    <property type="match status" value="1"/>
</dbReference>
<dbReference type="InterPro" id="IPR013087">
    <property type="entry name" value="Znf_C2H2_type"/>
</dbReference>
<organism evidence="5">
    <name type="scientific">Diabrotica virgifera virgifera</name>
    <name type="common">western corn rootworm</name>
    <dbReference type="NCBI Taxonomy" id="50390"/>
    <lineage>
        <taxon>Eukaryota</taxon>
        <taxon>Metazoa</taxon>
        <taxon>Ecdysozoa</taxon>
        <taxon>Arthropoda</taxon>
        <taxon>Hexapoda</taxon>
        <taxon>Insecta</taxon>
        <taxon>Pterygota</taxon>
        <taxon>Neoptera</taxon>
        <taxon>Endopterygota</taxon>
        <taxon>Coleoptera</taxon>
        <taxon>Polyphaga</taxon>
        <taxon>Cucujiformia</taxon>
        <taxon>Chrysomeloidea</taxon>
        <taxon>Chrysomelidae</taxon>
        <taxon>Galerucinae</taxon>
        <taxon>Diabroticina</taxon>
        <taxon>Diabroticites</taxon>
        <taxon>Diabrotica</taxon>
    </lineage>
</organism>
<dbReference type="InterPro" id="IPR011333">
    <property type="entry name" value="SKP1/BTB/POZ_sf"/>
</dbReference>
<dbReference type="AlphaFoldDB" id="A0A6P7FUJ1"/>
<dbReference type="PROSITE" id="PS00028">
    <property type="entry name" value="ZINC_FINGER_C2H2_1"/>
    <property type="match status" value="1"/>
</dbReference>
<dbReference type="GO" id="GO:0008270">
    <property type="term" value="F:zinc ion binding"/>
    <property type="evidence" value="ECO:0007669"/>
    <property type="project" value="UniProtKB-KW"/>
</dbReference>
<evidence type="ECO:0000256" key="2">
    <source>
        <dbReference type="SAM" id="MobiDB-lite"/>
    </source>
</evidence>
<feature type="compositionally biased region" description="Pro residues" evidence="2">
    <location>
        <begin position="147"/>
        <end position="161"/>
    </location>
</feature>
<dbReference type="CDD" id="cd18186">
    <property type="entry name" value="BTB_POZ_ZBTB_KLHL-like"/>
    <property type="match status" value="1"/>
</dbReference>
<feature type="compositionally biased region" description="Acidic residues" evidence="2">
    <location>
        <begin position="124"/>
        <end position="136"/>
    </location>
</feature>
<sequence>MKNAKSCVIFTSSENKGYGDQMYRFYLNQKLVDTCINLSEGKNIKVHSYIVAAESTVFAELLKTGQKCLNMPEFTRRVMKYVIEYIYLGRVSVPKKLEKKISSAIKHFKLSVPRVTEETAPFSVEEEVPPGIEEEAPPDHSRQTIKVPPPQTTATPAPPSQVAPAITTAAAANLTLIVTVPPLTTTTTNTIAPTIGTSQNNIPGSSSKQRVMDSFKHSRIGTKKKKNDKPHHNVKNTKPCSSLAKGKSPQNNIPGGSSKQTKEKADREKQRLENLEIKQQPLACQRVEELRSSPGEGSTSLGSSRQQRKAVAEQQQPIASRREEELRPSPSKRSTSPGSSKLPAVNKRRREREADEEVSSCSNAKSTKLRNPFAKRTVTETPSTSWRISEDRISSRFCVYCGEKKFDIGNHIKIYHKSIRTKNFKCKVCGEKFYLKEIAENHPSVCHR</sequence>
<feature type="compositionally biased region" description="Low complexity" evidence="2">
    <location>
        <begin position="328"/>
        <end position="341"/>
    </location>
</feature>
<feature type="domain" description="C2H2-type" evidence="4">
    <location>
        <begin position="424"/>
        <end position="448"/>
    </location>
</feature>
<feature type="domain" description="BTB" evidence="3">
    <location>
        <begin position="32"/>
        <end position="95"/>
    </location>
</feature>
<dbReference type="InParanoid" id="A0A6P7FUJ1"/>
<keyword evidence="1" id="KW-0862">Zinc</keyword>
<feature type="compositionally biased region" description="Low complexity" evidence="2">
    <location>
        <begin position="186"/>
        <end position="197"/>
    </location>
</feature>
<accession>A0A6P7FUJ1</accession>
<keyword evidence="1" id="KW-0479">Metal-binding</keyword>